<accession>A0A8J8JT75</accession>
<gene>
    <name evidence="7" type="ORF">GD597_08995</name>
</gene>
<dbReference type="InterPro" id="IPR000612">
    <property type="entry name" value="PMP3"/>
</dbReference>
<evidence type="ECO:0000313" key="7">
    <source>
        <dbReference type="EMBL" id="NNV55593.1"/>
    </source>
</evidence>
<dbReference type="PROSITE" id="PS01309">
    <property type="entry name" value="UPF0057"/>
    <property type="match status" value="1"/>
</dbReference>
<organism evidence="7 8">
    <name type="scientific">Limnovirga soli</name>
    <dbReference type="NCBI Taxonomy" id="2656915"/>
    <lineage>
        <taxon>Bacteria</taxon>
        <taxon>Pseudomonadati</taxon>
        <taxon>Bacteroidota</taxon>
        <taxon>Chitinophagia</taxon>
        <taxon>Chitinophagales</taxon>
        <taxon>Chitinophagaceae</taxon>
        <taxon>Limnovirga</taxon>
    </lineage>
</organism>
<evidence type="ECO:0000256" key="1">
    <source>
        <dbReference type="ARBA" id="ARBA00004370"/>
    </source>
</evidence>
<protein>
    <submittedName>
        <fullName evidence="7">YqaE/Pmp3 family membrane protein</fullName>
    </submittedName>
</protein>
<evidence type="ECO:0000256" key="6">
    <source>
        <dbReference type="SAM" id="Phobius"/>
    </source>
</evidence>
<evidence type="ECO:0000256" key="2">
    <source>
        <dbReference type="ARBA" id="ARBA00009530"/>
    </source>
</evidence>
<dbReference type="PANTHER" id="PTHR21659:SF42">
    <property type="entry name" value="UPF0057 MEMBRANE PROTEIN ZK632.10-RELATED"/>
    <property type="match status" value="1"/>
</dbReference>
<evidence type="ECO:0000256" key="4">
    <source>
        <dbReference type="ARBA" id="ARBA00022989"/>
    </source>
</evidence>
<comment type="caution">
    <text evidence="7">The sequence shown here is derived from an EMBL/GenBank/DDBJ whole genome shotgun (WGS) entry which is preliminary data.</text>
</comment>
<dbReference type="Pfam" id="PF01679">
    <property type="entry name" value="Pmp3"/>
    <property type="match status" value="1"/>
</dbReference>
<evidence type="ECO:0000256" key="5">
    <source>
        <dbReference type="ARBA" id="ARBA00023136"/>
    </source>
</evidence>
<feature type="transmembrane region" description="Helical" evidence="6">
    <location>
        <begin position="20"/>
        <end position="37"/>
    </location>
</feature>
<feature type="transmembrane region" description="Helical" evidence="6">
    <location>
        <begin position="49"/>
        <end position="67"/>
    </location>
</feature>
<keyword evidence="5 6" id="KW-0472">Membrane</keyword>
<dbReference type="GO" id="GO:0016020">
    <property type="term" value="C:membrane"/>
    <property type="evidence" value="ECO:0007669"/>
    <property type="project" value="UniProtKB-SubCell"/>
</dbReference>
<dbReference type="Proteomes" id="UP000598971">
    <property type="component" value="Unassembled WGS sequence"/>
</dbReference>
<dbReference type="PANTHER" id="PTHR21659">
    <property type="entry name" value="HYDROPHOBIC PROTEIN RCI2 LOW TEMPERATURE AND SALT RESPONSIVE PROTEIN LTI6 -RELATED"/>
    <property type="match status" value="1"/>
</dbReference>
<evidence type="ECO:0000256" key="3">
    <source>
        <dbReference type="ARBA" id="ARBA00022692"/>
    </source>
</evidence>
<name>A0A8J8JT75_9BACT</name>
<comment type="similarity">
    <text evidence="2">Belongs to the UPF0057 (PMP3) family.</text>
</comment>
<evidence type="ECO:0000313" key="8">
    <source>
        <dbReference type="Proteomes" id="UP000598971"/>
    </source>
</evidence>
<proteinExistence type="inferred from homology"/>
<keyword evidence="4 6" id="KW-1133">Transmembrane helix</keyword>
<reference evidence="7" key="1">
    <citation type="submission" date="2019-10" db="EMBL/GenBank/DDBJ databases">
        <title>Draft genome sequence of Panacibacter sp. KCS-6.</title>
        <authorList>
            <person name="Yim K.J."/>
        </authorList>
    </citation>
    <scope>NUCLEOTIDE SEQUENCE</scope>
    <source>
        <strain evidence="7">KCS-6</strain>
    </source>
</reference>
<dbReference type="AlphaFoldDB" id="A0A8J8JT75"/>
<keyword evidence="8" id="KW-1185">Reference proteome</keyword>
<keyword evidence="3 6" id="KW-0812">Transmembrane</keyword>
<dbReference type="EMBL" id="WHPF01000006">
    <property type="protein sequence ID" value="NNV55593.1"/>
    <property type="molecule type" value="Genomic_DNA"/>
</dbReference>
<comment type="subcellular location">
    <subcellularLocation>
        <location evidence="1">Membrane</location>
    </subcellularLocation>
</comment>
<sequence>MKQYKKDKKAGNADTSENTLLLVILAILLPPLAVYLHENAINGKFWLDLLLTLFFFLPGIIYALIVIL</sequence>